<evidence type="ECO:0000256" key="5">
    <source>
        <dbReference type="ARBA" id="ARBA00023143"/>
    </source>
</evidence>
<name>A0A4Q7MMD3_9BURK</name>
<sequence length="122" mass="12774">MDSGSILRIIAALLGVISAILLGAWLIRRSGVLGQQARRHDLRVQASLALGPRHRIVLVSVEGERMLLGLSPQNIQHLATLPPGAAEAEAGDIPAASLPNGNAAPVAGAFQRALNQWRAAQP</sequence>
<keyword evidence="8" id="KW-0282">Flagellum</keyword>
<keyword evidence="8" id="KW-0966">Cell projection</keyword>
<dbReference type="PANTHER" id="PTHR38766">
    <property type="entry name" value="FLAGELLAR PROTEIN FLIO"/>
    <property type="match status" value="1"/>
</dbReference>
<proteinExistence type="inferred from homology"/>
<dbReference type="OrthoDB" id="9182371at2"/>
<keyword evidence="2 7" id="KW-0812">Transmembrane</keyword>
<dbReference type="GO" id="GO:0009425">
    <property type="term" value="C:bacterial-type flagellum basal body"/>
    <property type="evidence" value="ECO:0007669"/>
    <property type="project" value="UniProtKB-SubCell"/>
</dbReference>
<comment type="similarity">
    <text evidence="6 7">Belongs to the FliO/MopB family.</text>
</comment>
<keyword evidence="4 7" id="KW-0472">Membrane</keyword>
<dbReference type="EMBL" id="SGWZ01000003">
    <property type="protein sequence ID" value="RZS69595.1"/>
    <property type="molecule type" value="Genomic_DNA"/>
</dbReference>
<evidence type="ECO:0000256" key="1">
    <source>
        <dbReference type="ARBA" id="ARBA00022475"/>
    </source>
</evidence>
<dbReference type="GO" id="GO:0005886">
    <property type="term" value="C:plasma membrane"/>
    <property type="evidence" value="ECO:0007669"/>
    <property type="project" value="UniProtKB-SubCell"/>
</dbReference>
<evidence type="ECO:0000256" key="7">
    <source>
        <dbReference type="RuleBase" id="RU362064"/>
    </source>
</evidence>
<keyword evidence="3 7" id="KW-1133">Transmembrane helix</keyword>
<keyword evidence="5 7" id="KW-0975">Bacterial flagellum</keyword>
<keyword evidence="1 7" id="KW-1003">Cell membrane</keyword>
<dbReference type="InterPro" id="IPR022781">
    <property type="entry name" value="Flagellar_biosynth_FliO"/>
</dbReference>
<comment type="subcellular location">
    <subcellularLocation>
        <location evidence="7">Cell membrane</location>
    </subcellularLocation>
    <subcellularLocation>
        <location evidence="7">Bacterial flagellum basal body</location>
    </subcellularLocation>
</comment>
<dbReference type="InterPro" id="IPR052205">
    <property type="entry name" value="FliO/MopB"/>
</dbReference>
<keyword evidence="8" id="KW-0969">Cilium</keyword>
<evidence type="ECO:0000256" key="2">
    <source>
        <dbReference type="ARBA" id="ARBA00022692"/>
    </source>
</evidence>
<dbReference type="GO" id="GO:0044781">
    <property type="term" value="P:bacterial-type flagellum organization"/>
    <property type="evidence" value="ECO:0007669"/>
    <property type="project" value="UniProtKB-UniRule"/>
</dbReference>
<comment type="caution">
    <text evidence="8">The sequence shown here is derived from an EMBL/GenBank/DDBJ whole genome shotgun (WGS) entry which is preliminary data.</text>
</comment>
<dbReference type="NCBIfam" id="TIGR03500">
    <property type="entry name" value="FliO_TIGR"/>
    <property type="match status" value="1"/>
</dbReference>
<reference evidence="8 9" key="1">
    <citation type="submission" date="2019-02" db="EMBL/GenBank/DDBJ databases">
        <title>Genomic Encyclopedia of Type Strains, Phase IV (KMG-IV): sequencing the most valuable type-strain genomes for metagenomic binning, comparative biology and taxonomic classification.</title>
        <authorList>
            <person name="Goeker M."/>
        </authorList>
    </citation>
    <scope>NUCLEOTIDE SEQUENCE [LARGE SCALE GENOMIC DNA]</scope>
    <source>
        <strain evidence="8 9">DSM 16618</strain>
    </source>
</reference>
<dbReference type="AlphaFoldDB" id="A0A4Q7MMD3"/>
<protein>
    <recommendedName>
        <fullName evidence="7">Flagellar protein</fullName>
    </recommendedName>
</protein>
<dbReference type="Pfam" id="PF04347">
    <property type="entry name" value="FliO"/>
    <property type="match status" value="1"/>
</dbReference>
<evidence type="ECO:0000256" key="4">
    <source>
        <dbReference type="ARBA" id="ARBA00023136"/>
    </source>
</evidence>
<accession>A0A4Q7MMD3</accession>
<evidence type="ECO:0000313" key="8">
    <source>
        <dbReference type="EMBL" id="RZS69595.1"/>
    </source>
</evidence>
<dbReference type="PANTHER" id="PTHR38766:SF1">
    <property type="entry name" value="FLAGELLAR PROTEIN FLIO"/>
    <property type="match status" value="1"/>
</dbReference>
<evidence type="ECO:0000313" key="9">
    <source>
        <dbReference type="Proteomes" id="UP000292039"/>
    </source>
</evidence>
<organism evidence="8 9">
    <name type="scientific">Kerstersia gyiorum</name>
    <dbReference type="NCBI Taxonomy" id="206506"/>
    <lineage>
        <taxon>Bacteria</taxon>
        <taxon>Pseudomonadati</taxon>
        <taxon>Pseudomonadota</taxon>
        <taxon>Betaproteobacteria</taxon>
        <taxon>Burkholderiales</taxon>
        <taxon>Alcaligenaceae</taxon>
        <taxon>Kerstersia</taxon>
    </lineage>
</organism>
<gene>
    <name evidence="8" type="ORF">EV679_2199</name>
</gene>
<feature type="transmembrane region" description="Helical" evidence="7">
    <location>
        <begin position="6"/>
        <end position="27"/>
    </location>
</feature>
<dbReference type="RefSeq" id="WP_068371964.1">
    <property type="nucleotide sequence ID" value="NZ_CBCSEB010000011.1"/>
</dbReference>
<evidence type="ECO:0000256" key="6">
    <source>
        <dbReference type="ARBA" id="ARBA00037937"/>
    </source>
</evidence>
<evidence type="ECO:0000256" key="3">
    <source>
        <dbReference type="ARBA" id="ARBA00022989"/>
    </source>
</evidence>
<dbReference type="Proteomes" id="UP000292039">
    <property type="component" value="Unassembled WGS sequence"/>
</dbReference>